<organism evidence="12 13">
    <name type="scientific">Allacma fusca</name>
    <dbReference type="NCBI Taxonomy" id="39272"/>
    <lineage>
        <taxon>Eukaryota</taxon>
        <taxon>Metazoa</taxon>
        <taxon>Ecdysozoa</taxon>
        <taxon>Arthropoda</taxon>
        <taxon>Hexapoda</taxon>
        <taxon>Collembola</taxon>
        <taxon>Symphypleona</taxon>
        <taxon>Sminthuridae</taxon>
        <taxon>Allacma</taxon>
    </lineage>
</organism>
<dbReference type="PROSITE" id="PS51885">
    <property type="entry name" value="NEPRILYSIN"/>
    <property type="match status" value="1"/>
</dbReference>
<dbReference type="AlphaFoldDB" id="A0A8J2KCB4"/>
<comment type="cofactor">
    <cofactor evidence="1">
        <name>Zn(2+)</name>
        <dbReference type="ChEBI" id="CHEBI:29105"/>
    </cofactor>
</comment>
<dbReference type="InterPro" id="IPR000718">
    <property type="entry name" value="Peptidase_M13"/>
</dbReference>
<keyword evidence="4" id="KW-0645">Protease</keyword>
<dbReference type="GO" id="GO:0016485">
    <property type="term" value="P:protein processing"/>
    <property type="evidence" value="ECO:0007669"/>
    <property type="project" value="TreeGrafter"/>
</dbReference>
<evidence type="ECO:0000256" key="7">
    <source>
        <dbReference type="ARBA" id="ARBA00022833"/>
    </source>
</evidence>
<keyword evidence="13" id="KW-1185">Reference proteome</keyword>
<evidence type="ECO:0000256" key="2">
    <source>
        <dbReference type="ARBA" id="ARBA00004401"/>
    </source>
</evidence>
<dbReference type="PANTHER" id="PTHR11733">
    <property type="entry name" value="ZINC METALLOPROTEASE FAMILY M13 NEPRILYSIN-RELATED"/>
    <property type="match status" value="1"/>
</dbReference>
<keyword evidence="8" id="KW-0482">Metalloprotease</keyword>
<keyword evidence="9" id="KW-0472">Membrane</keyword>
<name>A0A8J2KCB4_9HEXA</name>
<evidence type="ECO:0000313" key="13">
    <source>
        <dbReference type="Proteomes" id="UP000708208"/>
    </source>
</evidence>
<evidence type="ECO:0000256" key="9">
    <source>
        <dbReference type="SAM" id="Phobius"/>
    </source>
</evidence>
<evidence type="ECO:0000256" key="3">
    <source>
        <dbReference type="ARBA" id="ARBA00007357"/>
    </source>
</evidence>
<evidence type="ECO:0000259" key="10">
    <source>
        <dbReference type="Pfam" id="PF01431"/>
    </source>
</evidence>
<dbReference type="Pfam" id="PF01431">
    <property type="entry name" value="Peptidase_M13"/>
    <property type="match status" value="1"/>
</dbReference>
<evidence type="ECO:0000256" key="8">
    <source>
        <dbReference type="ARBA" id="ARBA00023049"/>
    </source>
</evidence>
<dbReference type="InterPro" id="IPR018497">
    <property type="entry name" value="Peptidase_M13_C"/>
</dbReference>
<dbReference type="PANTHER" id="PTHR11733:SF167">
    <property type="entry name" value="FI17812P1-RELATED"/>
    <property type="match status" value="1"/>
</dbReference>
<feature type="domain" description="Peptidase M13 C-terminal" evidence="10">
    <location>
        <begin position="603"/>
        <end position="788"/>
    </location>
</feature>
<protein>
    <submittedName>
        <fullName evidence="12">Uncharacterized protein</fullName>
    </submittedName>
</protein>
<keyword evidence="5" id="KW-0479">Metal-binding</keyword>
<dbReference type="EMBL" id="CAJVCH010097774">
    <property type="protein sequence ID" value="CAG7723309.1"/>
    <property type="molecule type" value="Genomic_DNA"/>
</dbReference>
<evidence type="ECO:0000256" key="5">
    <source>
        <dbReference type="ARBA" id="ARBA00022723"/>
    </source>
</evidence>
<comment type="caution">
    <text evidence="12">The sequence shown here is derived from an EMBL/GenBank/DDBJ whole genome shotgun (WGS) entry which is preliminary data.</text>
</comment>
<dbReference type="Proteomes" id="UP000708208">
    <property type="component" value="Unassembled WGS sequence"/>
</dbReference>
<evidence type="ECO:0000256" key="4">
    <source>
        <dbReference type="ARBA" id="ARBA00022670"/>
    </source>
</evidence>
<keyword evidence="6" id="KW-0378">Hydrolase</keyword>
<feature type="domain" description="Peptidase M13 N-terminal" evidence="11">
    <location>
        <begin position="130"/>
        <end position="543"/>
    </location>
</feature>
<feature type="transmembrane region" description="Helical" evidence="9">
    <location>
        <begin position="72"/>
        <end position="96"/>
    </location>
</feature>
<sequence length="840" mass="97507">MHGKENSWTNMLLSAGSSSEKSPIGNSMLISVVSPPSTSSDILPTTPGSANIYPYITFPGNQWSEKWWKRKVFYFLFGLIIGMTGVILWHCTYAFFTHEHLQPNTGECVTPTCMKAAARILARYSDKYEPCQDFYGFSCGKFVAENEIPDDSFTRSTLQEMQESILTDIKKLIEGSTEKHKSVAVEKAKQLYYSCMHNSFRTSHYSDYKFLPIFSVLQSGGVGQWPILQGTHWNQSEYSLERLLAQLFAHQVQNIFELYVTPDEIDSSKYLLEFDKGKPAILKTFFLNTTNNDYIRYVRSYKRLLLESVLILSHGKQGSPKVTQDVDDIIEFESNFAKLVESSKCHFDGFDILGGEEDYGRVTLGDIQDRIPHVNWTTLVQYIFDNLGLKENVSSEMIVYFHCSEFFPGLVSLIEQSDSRTVTNYLIWRFVFRYLPYLGNKFLQIWMEFMKDVPQSNANEERLHLSRWKQCASIVNDGFGMAMAHLYVQQSYKKSIEKTVREMILYLKKAFRQVIIEQEWLSDQFKVELIEKLMNMGDKIGYPPYIMRAKALDKEYDGLQFNESSFLLNILKMRKFEVVKEIRKVQRRVDLDKDWYIQPLVANAFHNPTANEIVIPLGILRYPMFDENYPMYLNFANLGIVLGHEMTHGFDHQGRHYDKDGNFTSWWPDDVQIAFRNQAICFADQYGKFKMPLVDQFVDGNDTLADNVCDNAALRHSWLAYQMWAEDHNVEEPLLPGLNFTIPQIFYMTFGQIWCEVLNKEGYQQYVRDTHSPGQFRAWGVAQNNIYFDATDRLICGWTLHIENILDNAAVPVALLAYEMRNVARKNSLITTGYEKYFSW</sequence>
<dbReference type="InterPro" id="IPR008753">
    <property type="entry name" value="Peptidase_M13_N"/>
</dbReference>
<dbReference type="GO" id="GO:0004222">
    <property type="term" value="F:metalloendopeptidase activity"/>
    <property type="evidence" value="ECO:0007669"/>
    <property type="project" value="InterPro"/>
</dbReference>
<keyword evidence="9" id="KW-1133">Transmembrane helix</keyword>
<evidence type="ECO:0000256" key="1">
    <source>
        <dbReference type="ARBA" id="ARBA00001947"/>
    </source>
</evidence>
<dbReference type="CDD" id="cd08662">
    <property type="entry name" value="M13"/>
    <property type="match status" value="1"/>
</dbReference>
<keyword evidence="7" id="KW-0862">Zinc</keyword>
<comment type="subcellular location">
    <subcellularLocation>
        <location evidence="2">Cell membrane</location>
        <topology evidence="2">Single-pass type II membrane protein</topology>
    </subcellularLocation>
</comment>
<gene>
    <name evidence="12" type="ORF">AFUS01_LOCUS12405</name>
</gene>
<dbReference type="Pfam" id="PF05649">
    <property type="entry name" value="Peptidase_M13_N"/>
    <property type="match status" value="1"/>
</dbReference>
<keyword evidence="9" id="KW-0812">Transmembrane</keyword>
<comment type="similarity">
    <text evidence="3">Belongs to the peptidase M13 family.</text>
</comment>
<dbReference type="GO" id="GO:0046872">
    <property type="term" value="F:metal ion binding"/>
    <property type="evidence" value="ECO:0007669"/>
    <property type="project" value="UniProtKB-KW"/>
</dbReference>
<evidence type="ECO:0000259" key="11">
    <source>
        <dbReference type="Pfam" id="PF05649"/>
    </source>
</evidence>
<evidence type="ECO:0000256" key="6">
    <source>
        <dbReference type="ARBA" id="ARBA00022801"/>
    </source>
</evidence>
<proteinExistence type="inferred from homology"/>
<dbReference type="OrthoDB" id="6475849at2759"/>
<reference evidence="12" key="1">
    <citation type="submission" date="2021-06" db="EMBL/GenBank/DDBJ databases">
        <authorList>
            <person name="Hodson N. C."/>
            <person name="Mongue J. A."/>
            <person name="Jaron S. K."/>
        </authorList>
    </citation>
    <scope>NUCLEOTIDE SEQUENCE</scope>
</reference>
<dbReference type="GO" id="GO:0005886">
    <property type="term" value="C:plasma membrane"/>
    <property type="evidence" value="ECO:0007669"/>
    <property type="project" value="UniProtKB-SubCell"/>
</dbReference>
<evidence type="ECO:0000313" key="12">
    <source>
        <dbReference type="EMBL" id="CAG7723309.1"/>
    </source>
</evidence>
<accession>A0A8J2KCB4</accession>